<dbReference type="EMBL" id="JACOPQ010000014">
    <property type="protein sequence ID" value="MBC5738309.1"/>
    <property type="molecule type" value="Genomic_DNA"/>
</dbReference>
<feature type="region of interest" description="Disordered" evidence="1">
    <location>
        <begin position="404"/>
        <end position="424"/>
    </location>
</feature>
<evidence type="ECO:0000256" key="1">
    <source>
        <dbReference type="SAM" id="MobiDB-lite"/>
    </source>
</evidence>
<dbReference type="PANTHER" id="PTHR43581">
    <property type="entry name" value="ATP/GTP PHOSPHATASE"/>
    <property type="match status" value="1"/>
</dbReference>
<dbReference type="Pfam" id="PF13175">
    <property type="entry name" value="AAA_15"/>
    <property type="match status" value="1"/>
</dbReference>
<dbReference type="AlphaFoldDB" id="A0A8J6JN23"/>
<proteinExistence type="predicted"/>
<evidence type="ECO:0000259" key="3">
    <source>
        <dbReference type="Pfam" id="PF20469"/>
    </source>
</evidence>
<keyword evidence="5" id="KW-1185">Reference proteome</keyword>
<evidence type="ECO:0000313" key="5">
    <source>
        <dbReference type="Proteomes" id="UP000607645"/>
    </source>
</evidence>
<dbReference type="Proteomes" id="UP000607645">
    <property type="component" value="Unassembled WGS sequence"/>
</dbReference>
<gene>
    <name evidence="4" type="ORF">H8S62_14950</name>
</gene>
<dbReference type="Pfam" id="PF20469">
    <property type="entry name" value="OLD-like_TOPRIM"/>
    <property type="match status" value="1"/>
</dbReference>
<sequence>MYIQKISIKNYRCFQDFSMEFQKGLNVIIGANNSGKTGLLYAIRLLNEPTLSVDDFNKNNLMKYAKQYLEDAPRIEIEYVIRHLISENDTEDESIIRLLPFLGMDRLNEIVSKDNDENFQYDITAVIKAVCTLDSKVLGEYKDAVASVSDFIGYMTVLKSFIPKYSWTYYNGASNTEATKKEATEIFDIRFIGAERTSDAVSKETRREIDSFAKDQSNSLLIEKLRDDISAEMKRLLQSPLEKLSKLFENENNDIGLARGNVSISHDLRPNVSVGEAYVTEVRDTNSDYVVPLDYNGLGYNNLISIYMLVKLTEIQKGRDFRILCLEEPEAHLHPAMQYKLFKYLRTLDETDKLNQQIFVTTHSSNISAVAGLDNMYMLAHGESDCRQQGLAKLFSDKKESEKADVGDKADTDTKETKTEKSDKQTAKEHLAKFLDVTRSDMLFADKVILVEGIAEKLLLPMFMEKCGCAYEDEHISIVEIGGKHFEHFVELFNGNNVHKKVLCITDRDFSWIKEDGGVKLLSDFGTYAGSVTPHIKKLHERFPISNFHIVTQTMGGRTFEDELFLTNMSADFADFAVAIKLLSLVANDTVTKLLKDHSLNFAAWDTNRPKAANSIVSVHLDVFKAAINRDAEHEEQYKQLFFAELFLYYAKNNKGDVALSILTDDTLIKDIIVPQYIKEGLEWLLK</sequence>
<organism evidence="4 5">
    <name type="scientific">Lawsonibacter faecis</name>
    <dbReference type="NCBI Taxonomy" id="2763052"/>
    <lineage>
        <taxon>Bacteria</taxon>
        <taxon>Bacillati</taxon>
        <taxon>Bacillota</taxon>
        <taxon>Clostridia</taxon>
        <taxon>Eubacteriales</taxon>
        <taxon>Oscillospiraceae</taxon>
        <taxon>Lawsonibacter</taxon>
    </lineage>
</organism>
<dbReference type="Gene3D" id="3.40.50.300">
    <property type="entry name" value="P-loop containing nucleotide triphosphate hydrolases"/>
    <property type="match status" value="1"/>
</dbReference>
<reference evidence="4" key="1">
    <citation type="submission" date="2020-08" db="EMBL/GenBank/DDBJ databases">
        <title>Genome public.</title>
        <authorList>
            <person name="Liu C."/>
            <person name="Sun Q."/>
        </authorList>
    </citation>
    <scope>NUCLEOTIDE SEQUENCE</scope>
    <source>
        <strain evidence="4">NSJ-52</strain>
    </source>
</reference>
<feature type="domain" description="OLD protein-like TOPRIM" evidence="3">
    <location>
        <begin position="443"/>
        <end position="509"/>
    </location>
</feature>
<dbReference type="SUPFAM" id="SSF52540">
    <property type="entry name" value="P-loop containing nucleoside triphosphate hydrolases"/>
    <property type="match status" value="1"/>
</dbReference>
<protein>
    <submittedName>
        <fullName evidence="4">AAA family ATPase</fullName>
    </submittedName>
</protein>
<dbReference type="InterPro" id="IPR041685">
    <property type="entry name" value="AAA_GajA/Old/RecF-like"/>
</dbReference>
<dbReference type="InterPro" id="IPR034139">
    <property type="entry name" value="TOPRIM_OLD"/>
</dbReference>
<evidence type="ECO:0000313" key="4">
    <source>
        <dbReference type="EMBL" id="MBC5738309.1"/>
    </source>
</evidence>
<dbReference type="InterPro" id="IPR051396">
    <property type="entry name" value="Bact_Antivir_Def_Nuclease"/>
</dbReference>
<dbReference type="CDD" id="cd01026">
    <property type="entry name" value="TOPRIM_OLD"/>
    <property type="match status" value="1"/>
</dbReference>
<name>A0A8J6JN23_9FIRM</name>
<accession>A0A8J6JN23</accession>
<comment type="caution">
    <text evidence="4">The sequence shown here is derived from an EMBL/GenBank/DDBJ whole genome shotgun (WGS) entry which is preliminary data.</text>
</comment>
<dbReference type="InterPro" id="IPR027417">
    <property type="entry name" value="P-loop_NTPase"/>
</dbReference>
<dbReference type="PANTHER" id="PTHR43581:SF4">
    <property type="entry name" value="ATP_GTP PHOSPHATASE"/>
    <property type="match status" value="1"/>
</dbReference>
<evidence type="ECO:0000259" key="2">
    <source>
        <dbReference type="Pfam" id="PF13175"/>
    </source>
</evidence>
<feature type="domain" description="Endonuclease GajA/Old nuclease/RecF-like AAA" evidence="2">
    <location>
        <begin position="1"/>
        <end position="367"/>
    </location>
</feature>
<dbReference type="RefSeq" id="WP_186920096.1">
    <property type="nucleotide sequence ID" value="NZ_JACOPQ010000014.1"/>
</dbReference>